<gene>
    <name evidence="2" type="ORF">AAFF_G00353830</name>
</gene>
<dbReference type="Proteomes" id="UP001221898">
    <property type="component" value="Unassembled WGS sequence"/>
</dbReference>
<keyword evidence="3" id="KW-1185">Reference proteome</keyword>
<dbReference type="Pfam" id="PF03645">
    <property type="entry name" value="Tctex-1"/>
    <property type="match status" value="1"/>
</dbReference>
<evidence type="ECO:0000313" key="2">
    <source>
        <dbReference type="EMBL" id="KAJ8403166.1"/>
    </source>
</evidence>
<dbReference type="InterPro" id="IPR005334">
    <property type="entry name" value="Tctex-1-like"/>
</dbReference>
<comment type="caution">
    <text evidence="2">The sequence shown here is derived from an EMBL/GenBank/DDBJ whole genome shotgun (WGS) entry which is preliminary data.</text>
</comment>
<dbReference type="Gene3D" id="3.30.1140.40">
    <property type="entry name" value="Tctex-1"/>
    <property type="match status" value="1"/>
</dbReference>
<evidence type="ECO:0000313" key="3">
    <source>
        <dbReference type="Proteomes" id="UP001221898"/>
    </source>
</evidence>
<organism evidence="2 3">
    <name type="scientific">Aldrovandia affinis</name>
    <dbReference type="NCBI Taxonomy" id="143900"/>
    <lineage>
        <taxon>Eukaryota</taxon>
        <taxon>Metazoa</taxon>
        <taxon>Chordata</taxon>
        <taxon>Craniata</taxon>
        <taxon>Vertebrata</taxon>
        <taxon>Euteleostomi</taxon>
        <taxon>Actinopterygii</taxon>
        <taxon>Neopterygii</taxon>
        <taxon>Teleostei</taxon>
        <taxon>Notacanthiformes</taxon>
        <taxon>Halosauridae</taxon>
        <taxon>Aldrovandia</taxon>
    </lineage>
</organism>
<protein>
    <submittedName>
        <fullName evidence="2">Uncharacterized protein</fullName>
    </submittedName>
</protein>
<name>A0AAD7WN53_9TELE</name>
<accession>A0AAD7WN53</accession>
<sequence length="177" mass="19415">MGHRLSKPLPGRTQESIVISLKGLLAAQRFSKGLRERAALKLAAKKGVGATPLKAVTIIKEQIPAGSAKPSEHFPQVQVIRLLQGFLSSRLEGLSYEASHSNQLVQGLSEDLKRLVMAVCPSRYKLICILTLGQAEWEGAILASRCLWDQHSDTFASHAYKSPHIFCTAMVFAVYCE</sequence>
<comment type="similarity">
    <text evidence="1">Belongs to the dynein light chain Tctex-type family.</text>
</comment>
<dbReference type="AlphaFoldDB" id="A0AAD7WN53"/>
<dbReference type="GO" id="GO:0005868">
    <property type="term" value="C:cytoplasmic dynein complex"/>
    <property type="evidence" value="ECO:0007669"/>
    <property type="project" value="TreeGrafter"/>
</dbReference>
<dbReference type="EMBL" id="JAINUG010000059">
    <property type="protein sequence ID" value="KAJ8403166.1"/>
    <property type="molecule type" value="Genomic_DNA"/>
</dbReference>
<evidence type="ECO:0000256" key="1">
    <source>
        <dbReference type="ARBA" id="ARBA00005361"/>
    </source>
</evidence>
<reference evidence="2" key="1">
    <citation type="journal article" date="2023" name="Science">
        <title>Genome structures resolve the early diversification of teleost fishes.</title>
        <authorList>
            <person name="Parey E."/>
            <person name="Louis A."/>
            <person name="Montfort J."/>
            <person name="Bouchez O."/>
            <person name="Roques C."/>
            <person name="Iampietro C."/>
            <person name="Lluch J."/>
            <person name="Castinel A."/>
            <person name="Donnadieu C."/>
            <person name="Desvignes T."/>
            <person name="Floi Bucao C."/>
            <person name="Jouanno E."/>
            <person name="Wen M."/>
            <person name="Mejri S."/>
            <person name="Dirks R."/>
            <person name="Jansen H."/>
            <person name="Henkel C."/>
            <person name="Chen W.J."/>
            <person name="Zahm M."/>
            <person name="Cabau C."/>
            <person name="Klopp C."/>
            <person name="Thompson A.W."/>
            <person name="Robinson-Rechavi M."/>
            <person name="Braasch I."/>
            <person name="Lecointre G."/>
            <person name="Bobe J."/>
            <person name="Postlethwait J.H."/>
            <person name="Berthelot C."/>
            <person name="Roest Crollius H."/>
            <person name="Guiguen Y."/>
        </authorList>
    </citation>
    <scope>NUCLEOTIDE SEQUENCE</scope>
    <source>
        <strain evidence="2">NC1722</strain>
    </source>
</reference>
<dbReference type="CDD" id="cd21451">
    <property type="entry name" value="DLC-like_TCTEX1D"/>
    <property type="match status" value="1"/>
</dbReference>
<dbReference type="GO" id="GO:0005737">
    <property type="term" value="C:cytoplasm"/>
    <property type="evidence" value="ECO:0007669"/>
    <property type="project" value="TreeGrafter"/>
</dbReference>
<dbReference type="GO" id="GO:0007018">
    <property type="term" value="P:microtubule-based movement"/>
    <property type="evidence" value="ECO:0007669"/>
    <property type="project" value="TreeGrafter"/>
</dbReference>
<proteinExistence type="inferred from homology"/>
<dbReference type="PANTHER" id="PTHR21255:SF61">
    <property type="entry name" value="TCTEX1 DOMAIN CONTAINING 1"/>
    <property type="match status" value="1"/>
</dbReference>
<dbReference type="PANTHER" id="PTHR21255">
    <property type="entry name" value="T-COMPLEX-ASSOCIATED-TESTIS-EXPRESSED 1/ DYNEIN LIGHT CHAIN"/>
    <property type="match status" value="1"/>
</dbReference>
<dbReference type="GO" id="GO:0045505">
    <property type="term" value="F:dynein intermediate chain binding"/>
    <property type="evidence" value="ECO:0007669"/>
    <property type="project" value="TreeGrafter"/>
</dbReference>
<dbReference type="InterPro" id="IPR038586">
    <property type="entry name" value="Tctex-1-like_sf"/>
</dbReference>